<proteinExistence type="predicted"/>
<sequence length="86" mass="9497">MANAASDIQKLYIAYFNRPADPLGLAYWTASNLSLKDIAQSFSVQKEYADTYANLTTAQTVNTIYKNLFGHEADPAGLTYWAGQIV</sequence>
<dbReference type="Pfam" id="PF13946">
    <property type="entry name" value="DUF4214"/>
    <property type="match status" value="1"/>
</dbReference>
<protein>
    <submittedName>
        <fullName evidence="2">DUF4214 domain-containing protein</fullName>
    </submittedName>
</protein>
<keyword evidence="3" id="KW-1185">Reference proteome</keyword>
<reference evidence="2 3" key="1">
    <citation type="submission" date="2020-08" db="EMBL/GenBank/DDBJ databases">
        <title>Novel species isolated from subtropical streams in China.</title>
        <authorList>
            <person name="Lu H."/>
        </authorList>
    </citation>
    <scope>NUCLEOTIDE SEQUENCE [LARGE SCALE GENOMIC DNA]</scope>
    <source>
        <strain evidence="2 3">CY18W</strain>
    </source>
</reference>
<name>A0ABR6ZWT5_9BURK</name>
<dbReference type="RefSeq" id="WP_186949704.1">
    <property type="nucleotide sequence ID" value="NZ_JACOGF010000014.1"/>
</dbReference>
<accession>A0ABR6ZWT5</accession>
<dbReference type="InterPro" id="IPR025282">
    <property type="entry name" value="DUF4214"/>
</dbReference>
<dbReference type="Proteomes" id="UP000650424">
    <property type="component" value="Unassembled WGS sequence"/>
</dbReference>
<evidence type="ECO:0000313" key="2">
    <source>
        <dbReference type="EMBL" id="MBC3920305.1"/>
    </source>
</evidence>
<feature type="non-terminal residue" evidence="2">
    <location>
        <position position="86"/>
    </location>
</feature>
<evidence type="ECO:0000313" key="3">
    <source>
        <dbReference type="Proteomes" id="UP000650424"/>
    </source>
</evidence>
<comment type="caution">
    <text evidence="2">The sequence shown here is derived from an EMBL/GenBank/DDBJ whole genome shotgun (WGS) entry which is preliminary data.</text>
</comment>
<evidence type="ECO:0000259" key="1">
    <source>
        <dbReference type="Pfam" id="PF13946"/>
    </source>
</evidence>
<dbReference type="EMBL" id="JACOGF010000014">
    <property type="protein sequence ID" value="MBC3920305.1"/>
    <property type="molecule type" value="Genomic_DNA"/>
</dbReference>
<gene>
    <name evidence="2" type="ORF">H8L32_22765</name>
</gene>
<feature type="domain" description="DUF4214" evidence="1">
    <location>
        <begin position="39"/>
        <end position="85"/>
    </location>
</feature>
<organism evidence="2 3">
    <name type="scientific">Undibacterium hunanense</name>
    <dbReference type="NCBI Taxonomy" id="2762292"/>
    <lineage>
        <taxon>Bacteria</taxon>
        <taxon>Pseudomonadati</taxon>
        <taxon>Pseudomonadota</taxon>
        <taxon>Betaproteobacteria</taxon>
        <taxon>Burkholderiales</taxon>
        <taxon>Oxalobacteraceae</taxon>
        <taxon>Undibacterium</taxon>
    </lineage>
</organism>